<keyword evidence="1" id="KW-0812">Transmembrane</keyword>
<evidence type="ECO:0008006" key="5">
    <source>
        <dbReference type="Google" id="ProtNLM"/>
    </source>
</evidence>
<evidence type="ECO:0000313" key="3">
    <source>
        <dbReference type="EMBL" id="OEL33669.1"/>
    </source>
</evidence>
<sequence>MDTKSKTDDFICLLFNVLSLLRAAFAMPATSRSILMNGTVNVSVFGPLEKYPFPSVVFIIHCAFMAGRRPPRRKKGWVPSHQCIGTHNLSVMLYTWNISFCLCQ</sequence>
<feature type="chain" id="PRO_5009188940" description="Secreted protein" evidence="2">
    <location>
        <begin position="27"/>
        <end position="104"/>
    </location>
</feature>
<keyword evidence="1" id="KW-0472">Membrane</keyword>
<evidence type="ECO:0000256" key="2">
    <source>
        <dbReference type="SAM" id="SignalP"/>
    </source>
</evidence>
<reference evidence="3 4" key="1">
    <citation type="submission" date="2016-09" db="EMBL/GenBank/DDBJ databases">
        <title>The draft genome of Dichanthelium oligosanthes: A C3 panicoid grass species.</title>
        <authorList>
            <person name="Studer A.J."/>
            <person name="Schnable J.C."/>
            <person name="Brutnell T.P."/>
        </authorList>
    </citation>
    <scope>NUCLEOTIDE SEQUENCE [LARGE SCALE GENOMIC DNA]</scope>
    <source>
        <strain evidence="4">cv. Kellogg 1175</strain>
        <tissue evidence="3">Leaf</tissue>
    </source>
</reference>
<proteinExistence type="predicted"/>
<feature type="signal peptide" evidence="2">
    <location>
        <begin position="1"/>
        <end position="26"/>
    </location>
</feature>
<name>A0A1E5W8C8_9POAL</name>
<accession>A0A1E5W8C8</accession>
<comment type="caution">
    <text evidence="3">The sequence shown here is derived from an EMBL/GenBank/DDBJ whole genome shotgun (WGS) entry which is preliminary data.</text>
</comment>
<dbReference type="EMBL" id="LWDX02018013">
    <property type="protein sequence ID" value="OEL33669.1"/>
    <property type="molecule type" value="Genomic_DNA"/>
</dbReference>
<dbReference type="Proteomes" id="UP000095767">
    <property type="component" value="Unassembled WGS sequence"/>
</dbReference>
<keyword evidence="1" id="KW-1133">Transmembrane helix</keyword>
<protein>
    <recommendedName>
        <fullName evidence="5">Secreted protein</fullName>
    </recommendedName>
</protein>
<evidence type="ECO:0000256" key="1">
    <source>
        <dbReference type="SAM" id="Phobius"/>
    </source>
</evidence>
<keyword evidence="2" id="KW-0732">Signal</keyword>
<dbReference type="AlphaFoldDB" id="A0A1E5W8C8"/>
<evidence type="ECO:0000313" key="4">
    <source>
        <dbReference type="Proteomes" id="UP000095767"/>
    </source>
</evidence>
<keyword evidence="4" id="KW-1185">Reference proteome</keyword>
<gene>
    <name evidence="3" type="ORF">BAE44_0005317</name>
</gene>
<organism evidence="3 4">
    <name type="scientific">Dichanthelium oligosanthes</name>
    <dbReference type="NCBI Taxonomy" id="888268"/>
    <lineage>
        <taxon>Eukaryota</taxon>
        <taxon>Viridiplantae</taxon>
        <taxon>Streptophyta</taxon>
        <taxon>Embryophyta</taxon>
        <taxon>Tracheophyta</taxon>
        <taxon>Spermatophyta</taxon>
        <taxon>Magnoliopsida</taxon>
        <taxon>Liliopsida</taxon>
        <taxon>Poales</taxon>
        <taxon>Poaceae</taxon>
        <taxon>PACMAD clade</taxon>
        <taxon>Panicoideae</taxon>
        <taxon>Panicodae</taxon>
        <taxon>Paniceae</taxon>
        <taxon>Dichantheliinae</taxon>
        <taxon>Dichanthelium</taxon>
    </lineage>
</organism>
<feature type="transmembrane region" description="Helical" evidence="1">
    <location>
        <begin position="50"/>
        <end position="67"/>
    </location>
</feature>